<keyword evidence="2" id="KW-1133">Transmembrane helix</keyword>
<feature type="non-terminal residue" evidence="4">
    <location>
        <position position="290"/>
    </location>
</feature>
<dbReference type="EMBL" id="UOFB01000143">
    <property type="protein sequence ID" value="VAW46469.1"/>
    <property type="molecule type" value="Genomic_DNA"/>
</dbReference>
<keyword evidence="2" id="KW-0812">Transmembrane</keyword>
<dbReference type="PANTHER" id="PTHR43819:SF1">
    <property type="entry name" value="ARCHAEAL-TYPE GLUTAMATE SYNTHASE [NADPH]"/>
    <property type="match status" value="1"/>
</dbReference>
<dbReference type="SUPFAM" id="SSF51395">
    <property type="entry name" value="FMN-linked oxidoreductases"/>
    <property type="match status" value="1"/>
</dbReference>
<dbReference type="PANTHER" id="PTHR43819">
    <property type="entry name" value="ARCHAEAL-TYPE GLUTAMATE SYNTHASE [NADPH]"/>
    <property type="match status" value="1"/>
</dbReference>
<dbReference type="GO" id="GO:0006537">
    <property type="term" value="P:glutamate biosynthetic process"/>
    <property type="evidence" value="ECO:0007669"/>
    <property type="project" value="InterPro"/>
</dbReference>
<feature type="domain" description="Glutamate synthase" evidence="3">
    <location>
        <begin position="134"/>
        <end position="290"/>
    </location>
</feature>
<dbReference type="AlphaFoldDB" id="A0A3B0WAV4"/>
<dbReference type="InterPro" id="IPR002932">
    <property type="entry name" value="Glu_synthdom"/>
</dbReference>
<dbReference type="EC" id="1.4.7.1" evidence="4"/>
<dbReference type="Pfam" id="PF01645">
    <property type="entry name" value="Glu_synthase"/>
    <property type="match status" value="1"/>
</dbReference>
<dbReference type="InterPro" id="IPR013785">
    <property type="entry name" value="Aldolase_TIM"/>
</dbReference>
<name>A0A3B0WAV4_9ZZZZ</name>
<proteinExistence type="inferred from homology"/>
<keyword evidence="4" id="KW-0560">Oxidoreductase</keyword>
<feature type="transmembrane region" description="Helical" evidence="2">
    <location>
        <begin position="12"/>
        <end position="34"/>
    </location>
</feature>
<reference evidence="4" key="1">
    <citation type="submission" date="2018-06" db="EMBL/GenBank/DDBJ databases">
        <authorList>
            <person name="Zhirakovskaya E."/>
        </authorList>
    </citation>
    <scope>NUCLEOTIDE SEQUENCE</scope>
</reference>
<protein>
    <submittedName>
        <fullName evidence="4">Ferredoxin-dependent glutamate synthase</fullName>
        <ecNumber evidence="4">1.4.7.1</ecNumber>
    </submittedName>
</protein>
<sequence length="290" mass="32216">MDITWVNTVLDWMAMAFILVVGFVFLLVVIYYFIDRFQTEHAIRHNYPVIARFRYLFEYLGTFLRQYMFAADQDERPFNRAQRSWVYRAGKNLSTTAAFGSTRNINFPGKILFTSCPFPLLEKDAVSSPPLEIGPNCKTPFKANSIFNISGMSFGALSKPAVLALSKGAKKAGCWMNTGEGGISPYHLEGGADLVAQIGTAKYGYRDKNGHLSNEKLREAAALEQVKMFEIKLSQGAKPGKGGMLPAAKITKEISEIRGIPVGESSLSPNRHADIGCNDDLLDMIVRIRE</sequence>
<dbReference type="Gene3D" id="3.20.20.70">
    <property type="entry name" value="Aldolase class I"/>
    <property type="match status" value="1"/>
</dbReference>
<comment type="similarity">
    <text evidence="1">Belongs to the glutamate synthase family.</text>
</comment>
<evidence type="ECO:0000256" key="2">
    <source>
        <dbReference type="SAM" id="Phobius"/>
    </source>
</evidence>
<evidence type="ECO:0000313" key="4">
    <source>
        <dbReference type="EMBL" id="VAW46469.1"/>
    </source>
</evidence>
<evidence type="ECO:0000259" key="3">
    <source>
        <dbReference type="Pfam" id="PF01645"/>
    </source>
</evidence>
<gene>
    <name evidence="4" type="ORF">MNBD_GAMMA04-1573</name>
</gene>
<dbReference type="GO" id="GO:0016041">
    <property type="term" value="F:glutamate synthase (ferredoxin) activity"/>
    <property type="evidence" value="ECO:0007669"/>
    <property type="project" value="UniProtKB-EC"/>
</dbReference>
<evidence type="ECO:0000256" key="1">
    <source>
        <dbReference type="ARBA" id="ARBA00009716"/>
    </source>
</evidence>
<organism evidence="4">
    <name type="scientific">hydrothermal vent metagenome</name>
    <dbReference type="NCBI Taxonomy" id="652676"/>
    <lineage>
        <taxon>unclassified sequences</taxon>
        <taxon>metagenomes</taxon>
        <taxon>ecological metagenomes</taxon>
    </lineage>
</organism>
<keyword evidence="2" id="KW-0472">Membrane</keyword>
<accession>A0A3B0WAV4</accession>
<dbReference type="CDD" id="cd02808">
    <property type="entry name" value="GltS_FMN"/>
    <property type="match status" value="1"/>
</dbReference>